<name>A0A9P6EFF7_9AGAR</name>
<reference evidence="1" key="1">
    <citation type="submission" date="2020-11" db="EMBL/GenBank/DDBJ databases">
        <authorList>
            <consortium name="DOE Joint Genome Institute"/>
            <person name="Ahrendt S."/>
            <person name="Riley R."/>
            <person name="Andreopoulos W."/>
            <person name="Labutti K."/>
            <person name="Pangilinan J."/>
            <person name="Ruiz-Duenas F.J."/>
            <person name="Barrasa J.M."/>
            <person name="Sanchez-Garcia M."/>
            <person name="Camarero S."/>
            <person name="Miyauchi S."/>
            <person name="Serrano A."/>
            <person name="Linde D."/>
            <person name="Babiker R."/>
            <person name="Drula E."/>
            <person name="Ayuso-Fernandez I."/>
            <person name="Pacheco R."/>
            <person name="Padilla G."/>
            <person name="Ferreira P."/>
            <person name="Barriuso J."/>
            <person name="Kellner H."/>
            <person name="Castanera R."/>
            <person name="Alfaro M."/>
            <person name="Ramirez L."/>
            <person name="Pisabarro A.G."/>
            <person name="Kuo A."/>
            <person name="Tritt A."/>
            <person name="Lipzen A."/>
            <person name="He G."/>
            <person name="Yan M."/>
            <person name="Ng V."/>
            <person name="Cullen D."/>
            <person name="Martin F."/>
            <person name="Rosso M.-N."/>
            <person name="Henrissat B."/>
            <person name="Hibbett D."/>
            <person name="Martinez A.T."/>
            <person name="Grigoriev I.V."/>
        </authorList>
    </citation>
    <scope>NUCLEOTIDE SEQUENCE</scope>
    <source>
        <strain evidence="1">CBS 506.95</strain>
    </source>
</reference>
<comment type="caution">
    <text evidence="1">The sequence shown here is derived from an EMBL/GenBank/DDBJ whole genome shotgun (WGS) entry which is preliminary data.</text>
</comment>
<gene>
    <name evidence="1" type="ORF">CPB83DRAFT_836353</name>
</gene>
<sequence>MINTGIDMLQGITVFSINTTDEGKISILLPSVLPTGPKENVEDDTNTGALVHIPASGGHGEITSLLAESSSDCQSPRAQFPWIPETFGCVTPSVESSPSLRLAGESAKNDVYVLGMSGGSANLATPTTATARLFLTTGNKPSLRMGHATALMGVVMAVWGGDTNTNTDSDRTLDLHGSVMNRQVRNAPAQKTGHVFGDTDGKYHYNDTWLFDLRPEYGRSCGVLGLYLVREKDMQRRLLGMCFMSLEVE</sequence>
<dbReference type="AlphaFoldDB" id="A0A9P6EFF7"/>
<evidence type="ECO:0000313" key="1">
    <source>
        <dbReference type="EMBL" id="KAF9527769.1"/>
    </source>
</evidence>
<dbReference type="OrthoDB" id="45365at2759"/>
<dbReference type="Proteomes" id="UP000807306">
    <property type="component" value="Unassembled WGS sequence"/>
</dbReference>
<proteinExistence type="predicted"/>
<dbReference type="EMBL" id="MU157858">
    <property type="protein sequence ID" value="KAF9527769.1"/>
    <property type="molecule type" value="Genomic_DNA"/>
</dbReference>
<keyword evidence="2" id="KW-1185">Reference proteome</keyword>
<evidence type="ECO:0000313" key="2">
    <source>
        <dbReference type="Proteomes" id="UP000807306"/>
    </source>
</evidence>
<organism evidence="1 2">
    <name type="scientific">Crepidotus variabilis</name>
    <dbReference type="NCBI Taxonomy" id="179855"/>
    <lineage>
        <taxon>Eukaryota</taxon>
        <taxon>Fungi</taxon>
        <taxon>Dikarya</taxon>
        <taxon>Basidiomycota</taxon>
        <taxon>Agaricomycotina</taxon>
        <taxon>Agaricomycetes</taxon>
        <taxon>Agaricomycetidae</taxon>
        <taxon>Agaricales</taxon>
        <taxon>Agaricineae</taxon>
        <taxon>Crepidotaceae</taxon>
        <taxon>Crepidotus</taxon>
    </lineage>
</organism>
<protein>
    <submittedName>
        <fullName evidence="1">Uncharacterized protein</fullName>
    </submittedName>
</protein>
<accession>A0A9P6EFF7</accession>